<dbReference type="GO" id="GO:0005886">
    <property type="term" value="C:plasma membrane"/>
    <property type="evidence" value="ECO:0007669"/>
    <property type="project" value="UniProtKB-SubCell"/>
</dbReference>
<organism evidence="9 10">
    <name type="scientific">Lipingzhangella halophila</name>
    <dbReference type="NCBI Taxonomy" id="1783352"/>
    <lineage>
        <taxon>Bacteria</taxon>
        <taxon>Bacillati</taxon>
        <taxon>Actinomycetota</taxon>
        <taxon>Actinomycetes</taxon>
        <taxon>Streptosporangiales</taxon>
        <taxon>Nocardiopsidaceae</taxon>
        <taxon>Lipingzhangella</taxon>
    </lineage>
</organism>
<keyword evidence="10" id="KW-1185">Reference proteome</keyword>
<feature type="domain" description="Major facilitator superfamily (MFS) profile" evidence="8">
    <location>
        <begin position="25"/>
        <end position="512"/>
    </location>
</feature>
<feature type="transmembrane region" description="Helical" evidence="7">
    <location>
        <begin position="343"/>
        <end position="364"/>
    </location>
</feature>
<accession>A0A7W7RDP9</accession>
<feature type="transmembrane region" description="Helical" evidence="7">
    <location>
        <begin position="211"/>
        <end position="228"/>
    </location>
</feature>
<evidence type="ECO:0000256" key="1">
    <source>
        <dbReference type="ARBA" id="ARBA00004651"/>
    </source>
</evidence>
<feature type="transmembrane region" description="Helical" evidence="7">
    <location>
        <begin position="370"/>
        <end position="394"/>
    </location>
</feature>
<feature type="transmembrane region" description="Helical" evidence="7">
    <location>
        <begin position="486"/>
        <end position="508"/>
    </location>
</feature>
<evidence type="ECO:0000259" key="8">
    <source>
        <dbReference type="PROSITE" id="PS50850"/>
    </source>
</evidence>
<feature type="transmembrane region" description="Helical" evidence="7">
    <location>
        <begin position="149"/>
        <end position="169"/>
    </location>
</feature>
<evidence type="ECO:0000313" key="9">
    <source>
        <dbReference type="EMBL" id="MBB4930092.1"/>
    </source>
</evidence>
<gene>
    <name evidence="9" type="ORF">F4561_000912</name>
</gene>
<evidence type="ECO:0000256" key="2">
    <source>
        <dbReference type="ARBA" id="ARBA00022448"/>
    </source>
</evidence>
<sequence length="530" mass="54265">MTDPVHADAEEPASPQRAGWREWLGLAVLTLPVLVLATDLTVLFLAMPSIAADLRPGTSQMLWVLHVYGFLVGGFLITMGRLSDRLGRRRVLLTGAAVFTVLAVVAAYSTSAGMLIAVRALLGVAGASLMPAAFSLLRTMFHDDGQRRVAVSIQMGAFITGGAIGPVMGGALLEFFWWGSAFLVNVPALVLLLAVGPLLLPEYRAPGAGRLDPVSVGLSLVAMLGLVYGLQEIATQGFRVPYLAVTMVAAVVAVVFVRRQLRLPDPLLDLGLFANRGFSASLGVILLMILALGGSFYLLTQYLQWVVGLSPLHAGLWTVPFAVVNLVGAVLAPTLVRWTRHAYAMGAGLAVGSAGLAFAATVGASSGPAVLMTGLCVAALGQGVAVTLGSDLIIASAPMRRVGSAAAMQEVSGELGQALGTAFVGSLGMAVYRWTVADTIPASAPESAAEASRESVSGALAAADRVPGAVGADLLAAAREAFTQGLVVALGVSSAVFAVAAVVAFAFLRRATAVAADEDAEAGADAPNAA</sequence>
<dbReference type="InterPro" id="IPR036259">
    <property type="entry name" value="MFS_trans_sf"/>
</dbReference>
<reference evidence="9 10" key="1">
    <citation type="submission" date="2020-08" db="EMBL/GenBank/DDBJ databases">
        <title>Sequencing the genomes of 1000 actinobacteria strains.</title>
        <authorList>
            <person name="Klenk H.-P."/>
        </authorList>
    </citation>
    <scope>NUCLEOTIDE SEQUENCE [LARGE SCALE GENOMIC DNA]</scope>
    <source>
        <strain evidence="9 10">DSM 102030</strain>
    </source>
</reference>
<dbReference type="CDD" id="cd17321">
    <property type="entry name" value="MFS_MMR_MDR_like"/>
    <property type="match status" value="1"/>
</dbReference>
<dbReference type="GO" id="GO:0022857">
    <property type="term" value="F:transmembrane transporter activity"/>
    <property type="evidence" value="ECO:0007669"/>
    <property type="project" value="InterPro"/>
</dbReference>
<dbReference type="InterPro" id="IPR020846">
    <property type="entry name" value="MFS_dom"/>
</dbReference>
<dbReference type="Proteomes" id="UP000523007">
    <property type="component" value="Unassembled WGS sequence"/>
</dbReference>
<feature type="transmembrane region" description="Helical" evidence="7">
    <location>
        <begin position="91"/>
        <end position="110"/>
    </location>
</feature>
<feature type="transmembrane region" description="Helical" evidence="7">
    <location>
        <begin position="23"/>
        <end position="48"/>
    </location>
</feature>
<comment type="caution">
    <text evidence="9">The sequence shown here is derived from an EMBL/GenBank/DDBJ whole genome shotgun (WGS) entry which is preliminary data.</text>
</comment>
<dbReference type="Pfam" id="PF07690">
    <property type="entry name" value="MFS_1"/>
    <property type="match status" value="1"/>
</dbReference>
<dbReference type="Gene3D" id="1.20.1720.10">
    <property type="entry name" value="Multidrug resistance protein D"/>
    <property type="match status" value="1"/>
</dbReference>
<feature type="transmembrane region" description="Helical" evidence="7">
    <location>
        <begin position="240"/>
        <end position="257"/>
    </location>
</feature>
<evidence type="ECO:0000256" key="3">
    <source>
        <dbReference type="ARBA" id="ARBA00022475"/>
    </source>
</evidence>
<keyword evidence="5 7" id="KW-1133">Transmembrane helix</keyword>
<evidence type="ECO:0000256" key="6">
    <source>
        <dbReference type="ARBA" id="ARBA00023136"/>
    </source>
</evidence>
<name>A0A7W7RDP9_9ACTN</name>
<comment type="subcellular location">
    <subcellularLocation>
        <location evidence="1">Cell membrane</location>
        <topology evidence="1">Multi-pass membrane protein</topology>
    </subcellularLocation>
</comment>
<protein>
    <submittedName>
        <fullName evidence="9">DHA2 family multidrug resistance protein-like MFS transporter</fullName>
    </submittedName>
</protein>
<evidence type="ECO:0000313" key="10">
    <source>
        <dbReference type="Proteomes" id="UP000523007"/>
    </source>
</evidence>
<dbReference type="InterPro" id="IPR011701">
    <property type="entry name" value="MFS"/>
</dbReference>
<dbReference type="Gene3D" id="1.20.1250.20">
    <property type="entry name" value="MFS general substrate transporter like domains"/>
    <property type="match status" value="1"/>
</dbReference>
<feature type="transmembrane region" description="Helical" evidence="7">
    <location>
        <begin position="175"/>
        <end position="199"/>
    </location>
</feature>
<dbReference type="SUPFAM" id="SSF103473">
    <property type="entry name" value="MFS general substrate transporter"/>
    <property type="match status" value="1"/>
</dbReference>
<feature type="transmembrane region" description="Helical" evidence="7">
    <location>
        <begin position="278"/>
        <end position="299"/>
    </location>
</feature>
<dbReference type="PANTHER" id="PTHR42718:SF47">
    <property type="entry name" value="METHYL VIOLOGEN RESISTANCE PROTEIN SMVA"/>
    <property type="match status" value="1"/>
</dbReference>
<keyword evidence="6 7" id="KW-0472">Membrane</keyword>
<evidence type="ECO:0000256" key="7">
    <source>
        <dbReference type="SAM" id="Phobius"/>
    </source>
</evidence>
<evidence type="ECO:0000256" key="4">
    <source>
        <dbReference type="ARBA" id="ARBA00022692"/>
    </source>
</evidence>
<dbReference type="EMBL" id="JACHJT010000001">
    <property type="protein sequence ID" value="MBB4930092.1"/>
    <property type="molecule type" value="Genomic_DNA"/>
</dbReference>
<dbReference type="AlphaFoldDB" id="A0A7W7RDP9"/>
<evidence type="ECO:0000256" key="5">
    <source>
        <dbReference type="ARBA" id="ARBA00022989"/>
    </source>
</evidence>
<feature type="transmembrane region" description="Helical" evidence="7">
    <location>
        <begin position="60"/>
        <end position="79"/>
    </location>
</feature>
<dbReference type="InterPro" id="IPR005829">
    <property type="entry name" value="Sugar_transporter_CS"/>
</dbReference>
<keyword evidence="2" id="KW-0813">Transport</keyword>
<dbReference type="RefSeq" id="WP_184575054.1">
    <property type="nucleotide sequence ID" value="NZ_JACHJT010000001.1"/>
</dbReference>
<keyword evidence="3" id="KW-1003">Cell membrane</keyword>
<dbReference type="PROSITE" id="PS50850">
    <property type="entry name" value="MFS"/>
    <property type="match status" value="1"/>
</dbReference>
<proteinExistence type="predicted"/>
<feature type="transmembrane region" description="Helical" evidence="7">
    <location>
        <begin position="116"/>
        <end position="137"/>
    </location>
</feature>
<dbReference type="PROSITE" id="PS00216">
    <property type="entry name" value="SUGAR_TRANSPORT_1"/>
    <property type="match status" value="1"/>
</dbReference>
<feature type="transmembrane region" description="Helical" evidence="7">
    <location>
        <begin position="314"/>
        <end position="336"/>
    </location>
</feature>
<dbReference type="PANTHER" id="PTHR42718">
    <property type="entry name" value="MAJOR FACILITATOR SUPERFAMILY MULTIDRUG TRANSPORTER MFSC"/>
    <property type="match status" value="1"/>
</dbReference>
<keyword evidence="4 7" id="KW-0812">Transmembrane</keyword>